<dbReference type="EMBL" id="CADCWL010000249">
    <property type="protein sequence ID" value="CAA9585198.1"/>
    <property type="molecule type" value="Genomic_DNA"/>
</dbReference>
<dbReference type="AlphaFoldDB" id="A0A6J4VTU8"/>
<evidence type="ECO:0000313" key="1">
    <source>
        <dbReference type="EMBL" id="CAA9585198.1"/>
    </source>
</evidence>
<organism evidence="1">
    <name type="scientific">uncultured Thermomicrobiales bacterium</name>
    <dbReference type="NCBI Taxonomy" id="1645740"/>
    <lineage>
        <taxon>Bacteria</taxon>
        <taxon>Pseudomonadati</taxon>
        <taxon>Thermomicrobiota</taxon>
        <taxon>Thermomicrobia</taxon>
        <taxon>Thermomicrobiales</taxon>
        <taxon>environmental samples</taxon>
    </lineage>
</organism>
<sequence length="82" mass="9664">MIQFPRRKRLVLPTSNSTVVFPYELAPGKKCMCWIGMKELAQELDRVGYSDRYRLIGIHNDQIGNVYKSKPTNFDVAFWLRR</sequence>
<protein>
    <submittedName>
        <fullName evidence="1">Uncharacterized protein</fullName>
    </submittedName>
</protein>
<proteinExistence type="predicted"/>
<reference evidence="1" key="1">
    <citation type="submission" date="2020-02" db="EMBL/GenBank/DDBJ databases">
        <authorList>
            <person name="Meier V. D."/>
        </authorList>
    </citation>
    <scope>NUCLEOTIDE SEQUENCE</scope>
    <source>
        <strain evidence="1">AVDCRST_MAG19</strain>
    </source>
</reference>
<gene>
    <name evidence="1" type="ORF">AVDCRST_MAG19-4510</name>
</gene>
<accession>A0A6J4VTU8</accession>
<name>A0A6J4VTU8_9BACT</name>